<evidence type="ECO:0000313" key="4">
    <source>
        <dbReference type="Proteomes" id="UP000267821"/>
    </source>
</evidence>
<keyword evidence="1" id="KW-1133">Transmembrane helix</keyword>
<evidence type="ECO:0000259" key="2">
    <source>
        <dbReference type="Pfam" id="PF01243"/>
    </source>
</evidence>
<dbReference type="InParanoid" id="A0A3N4LDR1"/>
<dbReference type="PANTHER" id="PTHR39336">
    <property type="entry name" value="PYRIDOXAMINE PHOSPHATE OXIDASE FAMILY PROTEIN (AFU_ORTHOLOGUE AFUA_6G11440)"/>
    <property type="match status" value="1"/>
</dbReference>
<dbReference type="PANTHER" id="PTHR39336:SF1">
    <property type="entry name" value="PYRIDOXAMINE PHOSPHATE OXIDASE FAMILY PROTEIN (AFU_ORTHOLOGUE AFUA_6G11440)"/>
    <property type="match status" value="1"/>
</dbReference>
<dbReference type="OrthoDB" id="539398at2759"/>
<dbReference type="InterPro" id="IPR011576">
    <property type="entry name" value="Pyridox_Oxase_N"/>
</dbReference>
<dbReference type="Gene3D" id="2.30.110.10">
    <property type="entry name" value="Electron Transport, Fmn-binding Protein, Chain A"/>
    <property type="match status" value="1"/>
</dbReference>
<organism evidence="3 4">
    <name type="scientific">Terfezia boudieri ATCC MYA-4762</name>
    <dbReference type="NCBI Taxonomy" id="1051890"/>
    <lineage>
        <taxon>Eukaryota</taxon>
        <taxon>Fungi</taxon>
        <taxon>Dikarya</taxon>
        <taxon>Ascomycota</taxon>
        <taxon>Pezizomycotina</taxon>
        <taxon>Pezizomycetes</taxon>
        <taxon>Pezizales</taxon>
        <taxon>Pezizaceae</taxon>
        <taxon>Terfezia</taxon>
    </lineage>
</organism>
<protein>
    <submittedName>
        <fullName evidence="3">Pyridoxamine phosphate oxidase family protein</fullName>
    </submittedName>
</protein>
<sequence length="255" mass="28107">MPKYYDGITPELAEWVLKQAVFWTATAPLVGKHINISPKGLPGSSFAILGPNKVAYIDYTGSAAETISHLYENRRITILFNSFTNSPRIMRMFCTGRVVEVSGEDRAEFEKLIGWMGMDVGKVHPSTRAVLVMDVWKVQTSCGFGVPIAKAVDGGEEGKAIVEFEDRETLGEWGRKLVEKGGKDEYQVTWNSKSHDGLVGLKAARRAGGERALWWGDMMAWGRRMGQMGDAVGLGFVMGVGVTVGLGWARTKWLM</sequence>
<dbReference type="Pfam" id="PF01243">
    <property type="entry name" value="PNPOx_N"/>
    <property type="match status" value="1"/>
</dbReference>
<proteinExistence type="predicted"/>
<feature type="transmembrane region" description="Helical" evidence="1">
    <location>
        <begin position="228"/>
        <end position="249"/>
    </location>
</feature>
<dbReference type="EMBL" id="ML121587">
    <property type="protein sequence ID" value="RPB19619.1"/>
    <property type="molecule type" value="Genomic_DNA"/>
</dbReference>
<reference evidence="3 4" key="1">
    <citation type="journal article" date="2018" name="Nat. Ecol. Evol.">
        <title>Pezizomycetes genomes reveal the molecular basis of ectomycorrhizal truffle lifestyle.</title>
        <authorList>
            <person name="Murat C."/>
            <person name="Payen T."/>
            <person name="Noel B."/>
            <person name="Kuo A."/>
            <person name="Morin E."/>
            <person name="Chen J."/>
            <person name="Kohler A."/>
            <person name="Krizsan K."/>
            <person name="Balestrini R."/>
            <person name="Da Silva C."/>
            <person name="Montanini B."/>
            <person name="Hainaut M."/>
            <person name="Levati E."/>
            <person name="Barry K.W."/>
            <person name="Belfiori B."/>
            <person name="Cichocki N."/>
            <person name="Clum A."/>
            <person name="Dockter R.B."/>
            <person name="Fauchery L."/>
            <person name="Guy J."/>
            <person name="Iotti M."/>
            <person name="Le Tacon F."/>
            <person name="Lindquist E.A."/>
            <person name="Lipzen A."/>
            <person name="Malagnac F."/>
            <person name="Mello A."/>
            <person name="Molinier V."/>
            <person name="Miyauchi S."/>
            <person name="Poulain J."/>
            <person name="Riccioni C."/>
            <person name="Rubini A."/>
            <person name="Sitrit Y."/>
            <person name="Splivallo R."/>
            <person name="Traeger S."/>
            <person name="Wang M."/>
            <person name="Zifcakova L."/>
            <person name="Wipf D."/>
            <person name="Zambonelli A."/>
            <person name="Paolocci F."/>
            <person name="Nowrousian M."/>
            <person name="Ottonello S."/>
            <person name="Baldrian P."/>
            <person name="Spatafora J.W."/>
            <person name="Henrissat B."/>
            <person name="Nagy L.G."/>
            <person name="Aury J.M."/>
            <person name="Wincker P."/>
            <person name="Grigoriev I.V."/>
            <person name="Bonfante P."/>
            <person name="Martin F.M."/>
        </authorList>
    </citation>
    <scope>NUCLEOTIDE SEQUENCE [LARGE SCALE GENOMIC DNA]</scope>
    <source>
        <strain evidence="3 4">ATCC MYA-4762</strain>
    </source>
</reference>
<keyword evidence="1" id="KW-0472">Membrane</keyword>
<dbReference type="Proteomes" id="UP000267821">
    <property type="component" value="Unassembled WGS sequence"/>
</dbReference>
<dbReference type="STRING" id="1051890.A0A3N4LDR1"/>
<evidence type="ECO:0000256" key="1">
    <source>
        <dbReference type="SAM" id="Phobius"/>
    </source>
</evidence>
<gene>
    <name evidence="3" type="ORF">L211DRAFT_859038</name>
</gene>
<feature type="domain" description="Pyridoxamine 5'-phosphate oxidase N-terminal" evidence="2">
    <location>
        <begin position="8"/>
        <end position="141"/>
    </location>
</feature>
<dbReference type="InterPro" id="IPR012349">
    <property type="entry name" value="Split_barrel_FMN-bd"/>
</dbReference>
<keyword evidence="4" id="KW-1185">Reference proteome</keyword>
<name>A0A3N4LDR1_9PEZI</name>
<evidence type="ECO:0000313" key="3">
    <source>
        <dbReference type="EMBL" id="RPB19619.1"/>
    </source>
</evidence>
<dbReference type="AlphaFoldDB" id="A0A3N4LDR1"/>
<accession>A0A3N4LDR1</accession>
<keyword evidence="1" id="KW-0812">Transmembrane</keyword>